<keyword evidence="5" id="KW-0732">Signal</keyword>
<evidence type="ECO:0000256" key="6">
    <source>
        <dbReference type="ARBA" id="ARBA00023136"/>
    </source>
</evidence>
<keyword evidence="3" id="KW-1003">Cell membrane</keyword>
<dbReference type="InterPro" id="IPR045860">
    <property type="entry name" value="Snake_toxin-like_sf"/>
</dbReference>
<protein>
    <recommendedName>
        <fullName evidence="13">UPAR/Ly6 domain-containing protein</fullName>
    </recommendedName>
</protein>
<keyword evidence="6 8" id="KW-0472">Membrane</keyword>
<evidence type="ECO:0000313" key="11">
    <source>
        <dbReference type="Ensembl" id="ENSSLUP00000016701.1"/>
    </source>
</evidence>
<evidence type="ECO:0000256" key="1">
    <source>
        <dbReference type="ARBA" id="ARBA00004236"/>
    </source>
</evidence>
<dbReference type="Gene3D" id="2.10.60.10">
    <property type="entry name" value="CD59"/>
    <property type="match status" value="2"/>
</dbReference>
<keyword evidence="8" id="KW-0812">Transmembrane</keyword>
<keyword evidence="4" id="KW-0964">Secreted</keyword>
<feature type="domain" description="UPAR/Ly6" evidence="9">
    <location>
        <begin position="7"/>
        <end position="48"/>
    </location>
</feature>
<reference evidence="11" key="1">
    <citation type="submission" date="2025-08" db="UniProtKB">
        <authorList>
            <consortium name="Ensembl"/>
        </authorList>
    </citation>
    <scope>IDENTIFICATION</scope>
</reference>
<organism evidence="11 12">
    <name type="scientific">Sander lucioperca</name>
    <name type="common">Pike-perch</name>
    <name type="synonym">Perca lucioperca</name>
    <dbReference type="NCBI Taxonomy" id="283035"/>
    <lineage>
        <taxon>Eukaryota</taxon>
        <taxon>Metazoa</taxon>
        <taxon>Chordata</taxon>
        <taxon>Craniata</taxon>
        <taxon>Vertebrata</taxon>
        <taxon>Euteleostomi</taxon>
        <taxon>Actinopterygii</taxon>
        <taxon>Neopterygii</taxon>
        <taxon>Teleostei</taxon>
        <taxon>Neoteleostei</taxon>
        <taxon>Acanthomorphata</taxon>
        <taxon>Eupercaria</taxon>
        <taxon>Perciformes</taxon>
        <taxon>Percoidei</taxon>
        <taxon>Percidae</taxon>
        <taxon>Luciopercinae</taxon>
        <taxon>Sander</taxon>
    </lineage>
</organism>
<dbReference type="Proteomes" id="UP000694568">
    <property type="component" value="Unplaced"/>
</dbReference>
<keyword evidence="7" id="KW-0325">Glycoprotein</keyword>
<evidence type="ECO:0000256" key="3">
    <source>
        <dbReference type="ARBA" id="ARBA00022475"/>
    </source>
</evidence>
<dbReference type="PANTHER" id="PTHR20914:SF26">
    <property type="entry name" value="PHOSPHOLIPASE A2 INHIBITOR CNF-LIKE"/>
    <property type="match status" value="1"/>
</dbReference>
<feature type="transmembrane region" description="Helical" evidence="8">
    <location>
        <begin position="128"/>
        <end position="149"/>
    </location>
</feature>
<evidence type="ECO:0000259" key="9">
    <source>
        <dbReference type="Pfam" id="PF00021"/>
    </source>
</evidence>
<keyword evidence="12" id="KW-1185">Reference proteome</keyword>
<reference evidence="11" key="2">
    <citation type="submission" date="2025-09" db="UniProtKB">
        <authorList>
            <consortium name="Ensembl"/>
        </authorList>
    </citation>
    <scope>IDENTIFICATION</scope>
</reference>
<dbReference type="GeneTree" id="ENSGT00940000163304"/>
<dbReference type="GO" id="GO:0005576">
    <property type="term" value="C:extracellular region"/>
    <property type="evidence" value="ECO:0007669"/>
    <property type="project" value="UniProtKB-SubCell"/>
</dbReference>
<dbReference type="InterPro" id="IPR035076">
    <property type="entry name" value="Toxin/TOLIP"/>
</dbReference>
<dbReference type="Pfam" id="PF00021">
    <property type="entry name" value="UPAR_LY6"/>
    <property type="match status" value="1"/>
</dbReference>
<comment type="subcellular location">
    <subcellularLocation>
        <location evidence="1">Cell membrane</location>
    </subcellularLocation>
    <subcellularLocation>
        <location evidence="2">Secreted</location>
    </subcellularLocation>
</comment>
<proteinExistence type="predicted"/>
<dbReference type="Ensembl" id="ENSSLUT00000017245.1">
    <property type="protein sequence ID" value="ENSSLUP00000016701.1"/>
    <property type="gene ID" value="ENSSLUG00000007827.1"/>
</dbReference>
<dbReference type="InterPro" id="IPR016054">
    <property type="entry name" value="LY6_UPA_recep-like"/>
</dbReference>
<evidence type="ECO:0000256" key="4">
    <source>
        <dbReference type="ARBA" id="ARBA00022525"/>
    </source>
</evidence>
<dbReference type="PANTHER" id="PTHR20914">
    <property type="entry name" value="LY6/PLAUR DOMAIN-CONTAINING PROTEIN 8"/>
    <property type="match status" value="1"/>
</dbReference>
<dbReference type="InterPro" id="IPR050918">
    <property type="entry name" value="CNF-like_PLA2_Inhibitor"/>
</dbReference>
<name>A0A8D0CWN2_SANLU</name>
<evidence type="ECO:0000256" key="2">
    <source>
        <dbReference type="ARBA" id="ARBA00004613"/>
    </source>
</evidence>
<evidence type="ECO:0000256" key="7">
    <source>
        <dbReference type="ARBA" id="ARBA00023180"/>
    </source>
</evidence>
<dbReference type="GO" id="GO:0005886">
    <property type="term" value="C:plasma membrane"/>
    <property type="evidence" value="ECO:0007669"/>
    <property type="project" value="UniProtKB-SubCell"/>
</dbReference>
<evidence type="ECO:0000256" key="5">
    <source>
        <dbReference type="ARBA" id="ARBA00022729"/>
    </source>
</evidence>
<feature type="domain" description="Snake toxin/toxin-like" evidence="10">
    <location>
        <begin position="62"/>
        <end position="127"/>
    </location>
</feature>
<keyword evidence="8" id="KW-1133">Transmembrane helix</keyword>
<sequence length="151" mass="16565">VGNHGSKVQVLNKQQCLDAEYCGEYSLNYGKLQYKFITKCCTSELCNTQPAPEPSKLPNGKKCYYCDERTCNNTVNCDGTEDNCFSATQNQGTVILKGCVSKHMCTMRDQSWARPLTYRCCEGNLCNAASSFSAGLVLLAAPLLSLLGISY</sequence>
<accession>A0A8D0CWN2</accession>
<dbReference type="AlphaFoldDB" id="A0A8D0CWN2"/>
<evidence type="ECO:0008006" key="13">
    <source>
        <dbReference type="Google" id="ProtNLM"/>
    </source>
</evidence>
<dbReference type="Pfam" id="PF00087">
    <property type="entry name" value="Toxin_TOLIP"/>
    <property type="match status" value="1"/>
</dbReference>
<evidence type="ECO:0000313" key="12">
    <source>
        <dbReference type="Proteomes" id="UP000694568"/>
    </source>
</evidence>
<dbReference type="SUPFAM" id="SSF57302">
    <property type="entry name" value="Snake toxin-like"/>
    <property type="match status" value="2"/>
</dbReference>
<evidence type="ECO:0000256" key="8">
    <source>
        <dbReference type="SAM" id="Phobius"/>
    </source>
</evidence>
<evidence type="ECO:0000259" key="10">
    <source>
        <dbReference type="Pfam" id="PF00087"/>
    </source>
</evidence>